<dbReference type="Gene3D" id="3.40.710.10">
    <property type="entry name" value="DD-peptidase/beta-lactamase superfamily"/>
    <property type="match status" value="1"/>
</dbReference>
<dbReference type="SUPFAM" id="SSF56601">
    <property type="entry name" value="beta-lactamase/transpeptidase-like"/>
    <property type="match status" value="1"/>
</dbReference>
<dbReference type="Proteomes" id="UP000326838">
    <property type="component" value="Unassembled WGS sequence"/>
</dbReference>
<feature type="region of interest" description="Disordered" evidence="3">
    <location>
        <begin position="1"/>
        <end position="28"/>
    </location>
</feature>
<name>A0A5N0TIF4_9MICO</name>
<keyword evidence="4" id="KW-1133">Transmembrane helix</keyword>
<feature type="domain" description="Beta-lactamase-related" evidence="5">
    <location>
        <begin position="174"/>
        <end position="490"/>
    </location>
</feature>
<dbReference type="AlphaFoldDB" id="A0A5N0TIF4"/>
<evidence type="ECO:0000313" key="6">
    <source>
        <dbReference type="EMBL" id="KAA9134880.1"/>
    </source>
</evidence>
<dbReference type="PANTHER" id="PTHR46825:SF11">
    <property type="entry name" value="PENICILLIN-BINDING PROTEIN 4"/>
    <property type="match status" value="1"/>
</dbReference>
<keyword evidence="2 4" id="KW-0472">Membrane</keyword>
<evidence type="ECO:0000256" key="2">
    <source>
        <dbReference type="ARBA" id="ARBA00023136"/>
    </source>
</evidence>
<gene>
    <name evidence="6" type="ORF">F6B40_04070</name>
</gene>
<dbReference type="InterPro" id="IPR050491">
    <property type="entry name" value="AmpC-like"/>
</dbReference>
<proteinExistence type="predicted"/>
<organism evidence="6 7">
    <name type="scientific">Microbacterium caowuchunii</name>
    <dbReference type="NCBI Taxonomy" id="2614638"/>
    <lineage>
        <taxon>Bacteria</taxon>
        <taxon>Bacillati</taxon>
        <taxon>Actinomycetota</taxon>
        <taxon>Actinomycetes</taxon>
        <taxon>Micrococcales</taxon>
        <taxon>Microbacteriaceae</taxon>
        <taxon>Microbacterium</taxon>
    </lineage>
</organism>
<dbReference type="Pfam" id="PF00144">
    <property type="entry name" value="Beta-lactamase"/>
    <property type="match status" value="1"/>
</dbReference>
<evidence type="ECO:0000256" key="1">
    <source>
        <dbReference type="ARBA" id="ARBA00004370"/>
    </source>
</evidence>
<protein>
    <submittedName>
        <fullName evidence="6">Beta-lactamase family protein</fullName>
    </submittedName>
</protein>
<dbReference type="EMBL" id="VYUY01000006">
    <property type="protein sequence ID" value="KAA9134880.1"/>
    <property type="molecule type" value="Genomic_DNA"/>
</dbReference>
<sequence>MISTRGDPLPAHSRYISRPSPTSNVPAMGAAESGVIRVRSSSSAAGAPQAVSRSAMAVTARAGRARGRRRCPDMSTVWPSAPPLCRVERMQETDAHGSGGTPHPAPRGIDAGSWRTRATPPVGTKECGMRSSVPVYAAFAVCAVVVAAVAVTVAAPAEPPDFRDTAAVASADAEALLAAHDASSLSLALVAGDDVAWAGTFGAVDARATAPTTETLYGIGSVSKIVTTVAVMQLVDAGEVDLDAPVADYVTDFRMDDPDYPQVTVRMLLNHSAGFPGTDYANGFTSTPFTGYAEQMFAQLAQSRLKSMPGTVAVYCNDCFTMAGLLVERVSGMPFTEYVQERVFDPLGMTRSGYPTAPLATGEYAPVILDGRIQPAEYLNLYASGALFSTPGEMARLAAVLLGDGTWRGERVVSPASIEEMGLDQMAGTLDPIASTSFRYGLGWDTVADPGLAAIGARGWGKGGDTMDYHATFLLAPDSDLAVIVTAAGRQVGSGMLSTLAQTILRSAISEIGGGTHAAGTLNPTGPPESTATGEQLAAMAGSYAGAMPLRVEATPEGALAVSVHHGGEWLPEETFTLRTDGLFWRTTEPSRSLQTRTAWGRTYLVVQIPEPEGTFLDATILGEKVSPNPALTDAWRERTERTWVIVSERADSQLWQGDPTLRMADPDDTGHLWVTHAQGATPVDPREGDDMGAMFVQLPAVNGRDMNDLRILARDGEEWVRFGSGTYRPVESILPLAEGEQEVTIGADSAAEWRTVTADTRLDATASTLWRAYTADGIAIDVADGVGVVPAGSLVVVFGEAGESIALRAERV</sequence>
<evidence type="ECO:0000313" key="7">
    <source>
        <dbReference type="Proteomes" id="UP000326838"/>
    </source>
</evidence>
<feature type="transmembrane region" description="Helical" evidence="4">
    <location>
        <begin position="135"/>
        <end position="155"/>
    </location>
</feature>
<evidence type="ECO:0000256" key="4">
    <source>
        <dbReference type="SAM" id="Phobius"/>
    </source>
</evidence>
<comment type="subcellular location">
    <subcellularLocation>
        <location evidence="1">Membrane</location>
    </subcellularLocation>
</comment>
<reference evidence="7" key="1">
    <citation type="submission" date="2019-09" db="EMBL/GenBank/DDBJ databases">
        <title>Mumia zhuanghuii sp. nov. isolated from the intestinal contents of plateau pika (Ochotona curzoniae) in the Qinghai-Tibet plateau of China.</title>
        <authorList>
            <person name="Tian Z."/>
        </authorList>
    </citation>
    <scope>NUCLEOTIDE SEQUENCE [LARGE SCALE GENOMIC DNA]</scope>
    <source>
        <strain evidence="7">L-033</strain>
    </source>
</reference>
<dbReference type="PANTHER" id="PTHR46825">
    <property type="entry name" value="D-ALANYL-D-ALANINE-CARBOXYPEPTIDASE/ENDOPEPTIDASE AMPH"/>
    <property type="match status" value="1"/>
</dbReference>
<keyword evidence="4" id="KW-0812">Transmembrane</keyword>
<accession>A0A5N0TIF4</accession>
<dbReference type="GO" id="GO:0016020">
    <property type="term" value="C:membrane"/>
    <property type="evidence" value="ECO:0007669"/>
    <property type="project" value="UniProtKB-SubCell"/>
</dbReference>
<feature type="region of interest" description="Disordered" evidence="3">
    <location>
        <begin position="92"/>
        <end position="116"/>
    </location>
</feature>
<evidence type="ECO:0000259" key="5">
    <source>
        <dbReference type="Pfam" id="PF00144"/>
    </source>
</evidence>
<dbReference type="InterPro" id="IPR001466">
    <property type="entry name" value="Beta-lactam-related"/>
</dbReference>
<comment type="caution">
    <text evidence="6">The sequence shown here is derived from an EMBL/GenBank/DDBJ whole genome shotgun (WGS) entry which is preliminary data.</text>
</comment>
<evidence type="ECO:0000256" key="3">
    <source>
        <dbReference type="SAM" id="MobiDB-lite"/>
    </source>
</evidence>
<dbReference type="InterPro" id="IPR012338">
    <property type="entry name" value="Beta-lactam/transpept-like"/>
</dbReference>
<keyword evidence="7" id="KW-1185">Reference proteome</keyword>